<dbReference type="AlphaFoldDB" id="A0AAN8JXP4"/>
<gene>
    <name evidence="6" type="ORF">SNE40_005807</name>
</gene>
<evidence type="ECO:0000313" key="6">
    <source>
        <dbReference type="EMBL" id="KAK6187877.1"/>
    </source>
</evidence>
<dbReference type="EMBL" id="JAZGQO010000004">
    <property type="protein sequence ID" value="KAK6187877.1"/>
    <property type="molecule type" value="Genomic_DNA"/>
</dbReference>
<dbReference type="InterPro" id="IPR036249">
    <property type="entry name" value="Thioredoxin-like_sf"/>
</dbReference>
<sequence length="156" mass="17956">MYGARGLSVLGFPCNQFNLQEPGNNGTEILNGVKYVRPGRGFVPNFQMFTKIEVNGANEEPLYTYLKKYCPQTSNTFEADLLHYAPIRVGDVLWNYEIFLANRQGVVMKRYSSDTNPLDLKSDIENMLKMKVAPSRKLEKKRMLQQDRTENKIPLE</sequence>
<keyword evidence="7" id="KW-1185">Reference proteome</keyword>
<feature type="compositionally biased region" description="Basic and acidic residues" evidence="5">
    <location>
        <begin position="141"/>
        <end position="156"/>
    </location>
</feature>
<dbReference type="PROSITE" id="PS51355">
    <property type="entry name" value="GLUTATHIONE_PEROXID_3"/>
    <property type="match status" value="1"/>
</dbReference>
<proteinExistence type="inferred from homology"/>
<protein>
    <recommendedName>
        <fullName evidence="4">Glutathione peroxidase</fullName>
    </recommendedName>
</protein>
<evidence type="ECO:0000256" key="4">
    <source>
        <dbReference type="RuleBase" id="RU000499"/>
    </source>
</evidence>
<dbReference type="PROSITE" id="PS00763">
    <property type="entry name" value="GLUTATHIONE_PEROXID_2"/>
    <property type="match status" value="1"/>
</dbReference>
<dbReference type="PIRSF" id="PIRSF000303">
    <property type="entry name" value="Glutathion_perox"/>
    <property type="match status" value="1"/>
</dbReference>
<name>A0AAN8JXP4_PATCE</name>
<keyword evidence="3 4" id="KW-0560">Oxidoreductase</keyword>
<evidence type="ECO:0000256" key="1">
    <source>
        <dbReference type="ARBA" id="ARBA00006926"/>
    </source>
</evidence>
<dbReference type="GO" id="GO:0004602">
    <property type="term" value="F:glutathione peroxidase activity"/>
    <property type="evidence" value="ECO:0007669"/>
    <property type="project" value="TreeGrafter"/>
</dbReference>
<dbReference type="InterPro" id="IPR000889">
    <property type="entry name" value="Glutathione_peroxidase"/>
</dbReference>
<comment type="similarity">
    <text evidence="1 4">Belongs to the glutathione peroxidase family.</text>
</comment>
<organism evidence="6 7">
    <name type="scientific">Patella caerulea</name>
    <name type="common">Rayed Mediterranean limpet</name>
    <dbReference type="NCBI Taxonomy" id="87958"/>
    <lineage>
        <taxon>Eukaryota</taxon>
        <taxon>Metazoa</taxon>
        <taxon>Spiralia</taxon>
        <taxon>Lophotrochozoa</taxon>
        <taxon>Mollusca</taxon>
        <taxon>Gastropoda</taxon>
        <taxon>Patellogastropoda</taxon>
        <taxon>Patelloidea</taxon>
        <taxon>Patellidae</taxon>
        <taxon>Patella</taxon>
    </lineage>
</organism>
<evidence type="ECO:0000256" key="2">
    <source>
        <dbReference type="ARBA" id="ARBA00022559"/>
    </source>
</evidence>
<reference evidence="6 7" key="1">
    <citation type="submission" date="2024-01" db="EMBL/GenBank/DDBJ databases">
        <title>The genome of the rayed Mediterranean limpet Patella caerulea (Linnaeus, 1758).</title>
        <authorList>
            <person name="Anh-Thu Weber A."/>
            <person name="Halstead-Nussloch G."/>
        </authorList>
    </citation>
    <scope>NUCLEOTIDE SEQUENCE [LARGE SCALE GENOMIC DNA]</scope>
    <source>
        <strain evidence="6">AATW-2023a</strain>
        <tissue evidence="6">Whole specimen</tissue>
    </source>
</reference>
<dbReference type="Pfam" id="PF00255">
    <property type="entry name" value="GSHPx"/>
    <property type="match status" value="1"/>
</dbReference>
<comment type="caution">
    <text evidence="6">The sequence shown here is derived from an EMBL/GenBank/DDBJ whole genome shotgun (WGS) entry which is preliminary data.</text>
</comment>
<dbReference type="PANTHER" id="PTHR11592">
    <property type="entry name" value="GLUTATHIONE PEROXIDASE"/>
    <property type="match status" value="1"/>
</dbReference>
<evidence type="ECO:0000256" key="3">
    <source>
        <dbReference type="ARBA" id="ARBA00023002"/>
    </source>
</evidence>
<dbReference type="SUPFAM" id="SSF52833">
    <property type="entry name" value="Thioredoxin-like"/>
    <property type="match status" value="1"/>
</dbReference>
<accession>A0AAN8JXP4</accession>
<dbReference type="GO" id="GO:0006979">
    <property type="term" value="P:response to oxidative stress"/>
    <property type="evidence" value="ECO:0007669"/>
    <property type="project" value="InterPro"/>
</dbReference>
<evidence type="ECO:0000256" key="5">
    <source>
        <dbReference type="SAM" id="MobiDB-lite"/>
    </source>
</evidence>
<dbReference type="InterPro" id="IPR029760">
    <property type="entry name" value="GPX_CS"/>
</dbReference>
<dbReference type="PRINTS" id="PR01011">
    <property type="entry name" value="GLUTPROXDASE"/>
</dbReference>
<dbReference type="PANTHER" id="PTHR11592:SF81">
    <property type="entry name" value="GLUTATHIONE PEROXIDASE"/>
    <property type="match status" value="1"/>
</dbReference>
<feature type="region of interest" description="Disordered" evidence="5">
    <location>
        <begin position="135"/>
        <end position="156"/>
    </location>
</feature>
<dbReference type="Proteomes" id="UP001347796">
    <property type="component" value="Unassembled WGS sequence"/>
</dbReference>
<keyword evidence="2 4" id="KW-0575">Peroxidase</keyword>
<dbReference type="Gene3D" id="3.40.30.10">
    <property type="entry name" value="Glutaredoxin"/>
    <property type="match status" value="1"/>
</dbReference>
<evidence type="ECO:0000313" key="7">
    <source>
        <dbReference type="Proteomes" id="UP001347796"/>
    </source>
</evidence>